<dbReference type="RefSeq" id="WP_038102406.1">
    <property type="nucleotide sequence ID" value="NZ_JFDP01000038.1"/>
</dbReference>
<keyword evidence="2" id="KW-1185">Reference proteome</keyword>
<accession>A0A084EZW7</accession>
<name>A0A084EZW7_9BACT</name>
<evidence type="ECO:0000313" key="1">
    <source>
        <dbReference type="EMBL" id="KEZ23509.1"/>
    </source>
</evidence>
<gene>
    <name evidence="1" type="ORF">UDIV_2800</name>
</gene>
<dbReference type="OrthoDB" id="398237at2"/>
<dbReference type="NCBIfam" id="NF045935">
    <property type="entry name" value="MSC_0621_epsi"/>
    <property type="match status" value="1"/>
</dbReference>
<dbReference type="AlphaFoldDB" id="A0A084EZW7"/>
<proteinExistence type="predicted"/>
<evidence type="ECO:0000313" key="2">
    <source>
        <dbReference type="Proteomes" id="UP000028537"/>
    </source>
</evidence>
<reference evidence="1 2" key="1">
    <citation type="submission" date="2014-02" db="EMBL/GenBank/DDBJ databases">
        <title>Genome sequence of Ureaplasma diversum strain 246.</title>
        <authorList>
            <person name="Sirand-Pugnet P."/>
            <person name="Breton M."/>
            <person name="Dordet-Frisoni E."/>
            <person name="Baranowski E."/>
            <person name="Barre A."/>
            <person name="Couture C."/>
            <person name="Dupuy V."/>
            <person name="Gaurivaud P."/>
            <person name="Jacob D."/>
            <person name="Lemaitre C."/>
            <person name="Manso-Silvan L."/>
            <person name="Nikolski M."/>
            <person name="Nouvel L.-X."/>
            <person name="Poumarat F."/>
            <person name="Tardy F."/>
            <person name="Thebault P."/>
            <person name="Theil S."/>
            <person name="Citti C."/>
            <person name="Thiaucourt F."/>
            <person name="Blanchard A."/>
        </authorList>
    </citation>
    <scope>NUCLEOTIDE SEQUENCE [LARGE SCALE GENOMIC DNA]</scope>
    <source>
        <strain evidence="1 2">NCTC 246</strain>
    </source>
</reference>
<dbReference type="Proteomes" id="UP000028537">
    <property type="component" value="Unassembled WGS sequence"/>
</dbReference>
<organism evidence="1 2">
    <name type="scientific">Ureaplasma diversum NCTC 246</name>
    <dbReference type="NCBI Taxonomy" id="1188241"/>
    <lineage>
        <taxon>Bacteria</taxon>
        <taxon>Bacillati</taxon>
        <taxon>Mycoplasmatota</taxon>
        <taxon>Mycoplasmoidales</taxon>
        <taxon>Mycoplasmoidaceae</taxon>
        <taxon>Ureaplasma</taxon>
    </lineage>
</organism>
<dbReference type="EMBL" id="JFDP01000038">
    <property type="protein sequence ID" value="KEZ23509.1"/>
    <property type="molecule type" value="Genomic_DNA"/>
</dbReference>
<sequence length="165" mass="19459">MSLFKKPNLFKATVHINYLNTSKQINNAFAFVNINEEDSWINIDSNFIACNQNSLIKIYTPKHEYYLFVPSALIYSDQQSNIYINMVSKPVWLVADKRHKDVITNKAHEQVKQAMEQLDMIAAKLDYEFNFNNVYEYEKTLNLIYEARLKGVLCLIERELEHEKN</sequence>
<protein>
    <submittedName>
        <fullName evidence="1">Uncharacterized protein</fullName>
    </submittedName>
</protein>
<comment type="caution">
    <text evidence="1">The sequence shown here is derived from an EMBL/GenBank/DDBJ whole genome shotgun (WGS) entry which is preliminary data.</text>
</comment>